<dbReference type="InParanoid" id="A0A194RHN1"/>
<dbReference type="AlphaFoldDB" id="A0A194RHN1"/>
<gene>
    <name evidence="1" type="ORF">RR48_13928</name>
</gene>
<keyword evidence="2" id="KW-1185">Reference proteome</keyword>
<dbReference type="EMBL" id="KQ460205">
    <property type="protein sequence ID" value="KPJ17072.1"/>
    <property type="molecule type" value="Genomic_DNA"/>
</dbReference>
<dbReference type="Proteomes" id="UP000053240">
    <property type="component" value="Unassembled WGS sequence"/>
</dbReference>
<proteinExistence type="predicted"/>
<accession>A0A194RHN1</accession>
<sequence>MVPPPEYAGQPVRLPPDSRREFRCKRAEGDSPSLVNNVRLIEPIPYMINVISETVQRLEDAEWCSLKVPDVTVGLKLRSNIRCESVKGTVAYRNGFVAAIQHVNILEHSLGQVWRYDRVQNTTTVEVTGTLRFADVTVGFDVETRIEGTIKLYTAELLVPLVTFDMRVIRDMFTENVNVTVVPLAITRNRVKMDFMPVDDLTDVLSNLFNFTSISEAANIWASDFLRPFALNAVENVVDYPEICYDCPVLYCEKSTPKISEERLHDNLTTMNGTALNNVRLIEPIPYMINVISKTVQRLEDAEWCSLKVPDVTVDLKLSVKGTVAYRNGFVAAIQHVNILEHSLGQVWRYDRVQNTTTVEVTGTLRFADVTVGFDVETRIEGTVKLYTAELLVPLVPFDMRVIRDMFTENVNVTVVPLAITRNRVKMDFMPVDDLTDVLSNLFNFTSISEAANIWASDFLRPFALNAVENVVDYPEICYDSRSPSLVGGYEYYLNAMQELVFELEKYGWWNLKMLDVTQTLNEHMYNWHVSGTVNYTNGFVISIEEIDLSDITTVMTSRTVNNTLEWNGSVRGHVNLRDVRVGFDVIVNLDGQPEQRYTGVFTHSLIRIRCTMNKNMNDKKKTVSAETANLNAGRGVRMIYLPANHVTQVLSRRYLPHDNWDSVSSWCRDVIQPTLQKVAEKIQYPSVCFAC</sequence>
<reference evidence="1 2" key="1">
    <citation type="journal article" date="2015" name="Nat. Commun.">
        <title>Outbred genome sequencing and CRISPR/Cas9 gene editing in butterflies.</title>
        <authorList>
            <person name="Li X."/>
            <person name="Fan D."/>
            <person name="Zhang W."/>
            <person name="Liu G."/>
            <person name="Zhang L."/>
            <person name="Zhao L."/>
            <person name="Fang X."/>
            <person name="Chen L."/>
            <person name="Dong Y."/>
            <person name="Chen Y."/>
            <person name="Ding Y."/>
            <person name="Zhao R."/>
            <person name="Feng M."/>
            <person name="Zhu Y."/>
            <person name="Feng Y."/>
            <person name="Jiang X."/>
            <person name="Zhu D."/>
            <person name="Xiang H."/>
            <person name="Feng X."/>
            <person name="Li S."/>
            <person name="Wang J."/>
            <person name="Zhang G."/>
            <person name="Kronforst M.R."/>
            <person name="Wang W."/>
        </authorList>
    </citation>
    <scope>NUCLEOTIDE SEQUENCE [LARGE SCALE GENOMIC DNA]</scope>
    <source>
        <strain evidence="1">Ya'a_city_454_Pm</strain>
        <tissue evidence="1">Whole body</tissue>
    </source>
</reference>
<evidence type="ECO:0000313" key="2">
    <source>
        <dbReference type="Proteomes" id="UP000053240"/>
    </source>
</evidence>
<evidence type="ECO:0000313" key="1">
    <source>
        <dbReference type="EMBL" id="KPJ17072.1"/>
    </source>
</evidence>
<name>A0A194RHN1_PAPMA</name>
<protein>
    <submittedName>
        <fullName evidence="1">Uncharacterized protein</fullName>
    </submittedName>
</protein>
<organism evidence="1 2">
    <name type="scientific">Papilio machaon</name>
    <name type="common">Old World swallowtail butterfly</name>
    <dbReference type="NCBI Taxonomy" id="76193"/>
    <lineage>
        <taxon>Eukaryota</taxon>
        <taxon>Metazoa</taxon>
        <taxon>Ecdysozoa</taxon>
        <taxon>Arthropoda</taxon>
        <taxon>Hexapoda</taxon>
        <taxon>Insecta</taxon>
        <taxon>Pterygota</taxon>
        <taxon>Neoptera</taxon>
        <taxon>Endopterygota</taxon>
        <taxon>Lepidoptera</taxon>
        <taxon>Glossata</taxon>
        <taxon>Ditrysia</taxon>
        <taxon>Papilionoidea</taxon>
        <taxon>Papilionidae</taxon>
        <taxon>Papilioninae</taxon>
        <taxon>Papilio</taxon>
    </lineage>
</organism>